<protein>
    <submittedName>
        <fullName evidence="1">Uncharacterized protein</fullName>
    </submittedName>
</protein>
<sequence>MMYEAEILEKGYTKVSKNLYVKDGKLFVQYYG</sequence>
<evidence type="ECO:0000313" key="1">
    <source>
        <dbReference type="EMBL" id="GAH71669.1"/>
    </source>
</evidence>
<name>X1J004_9ZZZZ</name>
<dbReference type="AlphaFoldDB" id="X1J004"/>
<feature type="non-terminal residue" evidence="1">
    <location>
        <position position="32"/>
    </location>
</feature>
<reference evidence="1" key="1">
    <citation type="journal article" date="2014" name="Front. Microbiol.">
        <title>High frequency of phylogenetically diverse reductive dehalogenase-homologous genes in deep subseafloor sedimentary metagenomes.</title>
        <authorList>
            <person name="Kawai M."/>
            <person name="Futagami T."/>
            <person name="Toyoda A."/>
            <person name="Takaki Y."/>
            <person name="Nishi S."/>
            <person name="Hori S."/>
            <person name="Arai W."/>
            <person name="Tsubouchi T."/>
            <person name="Morono Y."/>
            <person name="Uchiyama I."/>
            <person name="Ito T."/>
            <person name="Fujiyama A."/>
            <person name="Inagaki F."/>
            <person name="Takami H."/>
        </authorList>
    </citation>
    <scope>NUCLEOTIDE SEQUENCE</scope>
    <source>
        <strain evidence="1">Expedition CK06-06</strain>
    </source>
</reference>
<proteinExistence type="predicted"/>
<comment type="caution">
    <text evidence="1">The sequence shown here is derived from an EMBL/GenBank/DDBJ whole genome shotgun (WGS) entry which is preliminary data.</text>
</comment>
<accession>X1J004</accession>
<gene>
    <name evidence="1" type="ORF">S03H2_53136</name>
</gene>
<organism evidence="1">
    <name type="scientific">marine sediment metagenome</name>
    <dbReference type="NCBI Taxonomy" id="412755"/>
    <lineage>
        <taxon>unclassified sequences</taxon>
        <taxon>metagenomes</taxon>
        <taxon>ecological metagenomes</taxon>
    </lineage>
</organism>
<dbReference type="EMBL" id="BARU01033810">
    <property type="protein sequence ID" value="GAH71669.1"/>
    <property type="molecule type" value="Genomic_DNA"/>
</dbReference>